<protein>
    <recommendedName>
        <fullName evidence="2">Tyr recombinase domain-containing protein</fullName>
    </recommendedName>
</protein>
<evidence type="ECO:0000259" key="2">
    <source>
        <dbReference type="Pfam" id="PF00589"/>
    </source>
</evidence>
<proteinExistence type="predicted"/>
<evidence type="ECO:0000313" key="3">
    <source>
        <dbReference type="EMBL" id="GAA4237873.1"/>
    </source>
</evidence>
<dbReference type="InterPro" id="IPR011010">
    <property type="entry name" value="DNA_brk_join_enz"/>
</dbReference>
<dbReference type="SUPFAM" id="SSF56349">
    <property type="entry name" value="DNA breaking-rejoining enzymes"/>
    <property type="match status" value="1"/>
</dbReference>
<sequence length="117" mass="13260">MDVLCGGATRRGAETCWTPIATGLTPHGLRHSHRTMLEDLGIAPVLIDDRMGHKDGSVQRRYTHVTARMRQRLARKLTEEWEESLRARYRMYPESLVTALNTLLDAHAQAKNSLIIP</sequence>
<dbReference type="InterPro" id="IPR013762">
    <property type="entry name" value="Integrase-like_cat_sf"/>
</dbReference>
<keyword evidence="4" id="KW-1185">Reference proteome</keyword>
<dbReference type="EMBL" id="BAABAS010000019">
    <property type="protein sequence ID" value="GAA4237873.1"/>
    <property type="molecule type" value="Genomic_DNA"/>
</dbReference>
<dbReference type="RefSeq" id="WP_344901035.1">
    <property type="nucleotide sequence ID" value="NZ_BAABAS010000019.1"/>
</dbReference>
<reference evidence="4" key="1">
    <citation type="journal article" date="2019" name="Int. J. Syst. Evol. Microbiol.">
        <title>The Global Catalogue of Microorganisms (GCM) 10K type strain sequencing project: providing services to taxonomists for standard genome sequencing and annotation.</title>
        <authorList>
            <consortium name="The Broad Institute Genomics Platform"/>
            <consortium name="The Broad Institute Genome Sequencing Center for Infectious Disease"/>
            <person name="Wu L."/>
            <person name="Ma J."/>
        </authorList>
    </citation>
    <scope>NUCLEOTIDE SEQUENCE [LARGE SCALE GENOMIC DNA]</scope>
    <source>
        <strain evidence="4">JCM 17440</strain>
    </source>
</reference>
<gene>
    <name evidence="3" type="ORF">GCM10022254_51490</name>
</gene>
<feature type="domain" description="Tyr recombinase" evidence="2">
    <location>
        <begin position="23"/>
        <end position="67"/>
    </location>
</feature>
<accession>A0ABP8CD88</accession>
<dbReference type="Proteomes" id="UP001501710">
    <property type="component" value="Unassembled WGS sequence"/>
</dbReference>
<evidence type="ECO:0000313" key="4">
    <source>
        <dbReference type="Proteomes" id="UP001501710"/>
    </source>
</evidence>
<comment type="caution">
    <text evidence="3">The sequence shown here is derived from an EMBL/GenBank/DDBJ whole genome shotgun (WGS) entry which is preliminary data.</text>
</comment>
<dbReference type="InterPro" id="IPR002104">
    <property type="entry name" value="Integrase_catalytic"/>
</dbReference>
<name>A0ABP8CD88_9ACTN</name>
<dbReference type="Gene3D" id="1.10.443.10">
    <property type="entry name" value="Intergrase catalytic core"/>
    <property type="match status" value="1"/>
</dbReference>
<organism evidence="3 4">
    <name type="scientific">Actinomadura meridiana</name>
    <dbReference type="NCBI Taxonomy" id="559626"/>
    <lineage>
        <taxon>Bacteria</taxon>
        <taxon>Bacillati</taxon>
        <taxon>Actinomycetota</taxon>
        <taxon>Actinomycetes</taxon>
        <taxon>Streptosporangiales</taxon>
        <taxon>Thermomonosporaceae</taxon>
        <taxon>Actinomadura</taxon>
    </lineage>
</organism>
<dbReference type="Pfam" id="PF00589">
    <property type="entry name" value="Phage_integrase"/>
    <property type="match status" value="1"/>
</dbReference>
<keyword evidence="1" id="KW-0233">DNA recombination</keyword>
<evidence type="ECO:0000256" key="1">
    <source>
        <dbReference type="ARBA" id="ARBA00023172"/>
    </source>
</evidence>